<reference evidence="2" key="1">
    <citation type="submission" date="2021-01" db="EMBL/GenBank/DDBJ databases">
        <title>Caligus Genome Assembly.</title>
        <authorList>
            <person name="Gallardo-Escarate C."/>
        </authorList>
    </citation>
    <scope>NUCLEOTIDE SEQUENCE [LARGE SCALE GENOMIC DNA]</scope>
</reference>
<keyword evidence="1" id="KW-0067">ATP-binding</keyword>
<proteinExistence type="predicted"/>
<keyword evidence="2" id="KW-1185">Reference proteome</keyword>
<dbReference type="GO" id="GO:0004386">
    <property type="term" value="F:helicase activity"/>
    <property type="evidence" value="ECO:0007669"/>
    <property type="project" value="UniProtKB-KW"/>
</dbReference>
<evidence type="ECO:0000313" key="1">
    <source>
        <dbReference type="EMBL" id="QQP39147.1"/>
    </source>
</evidence>
<evidence type="ECO:0000313" key="2">
    <source>
        <dbReference type="Proteomes" id="UP000595437"/>
    </source>
</evidence>
<dbReference type="AlphaFoldDB" id="A0A7T8JXR3"/>
<organism evidence="1 2">
    <name type="scientific">Caligus rogercresseyi</name>
    <name type="common">Sea louse</name>
    <dbReference type="NCBI Taxonomy" id="217165"/>
    <lineage>
        <taxon>Eukaryota</taxon>
        <taxon>Metazoa</taxon>
        <taxon>Ecdysozoa</taxon>
        <taxon>Arthropoda</taxon>
        <taxon>Crustacea</taxon>
        <taxon>Multicrustacea</taxon>
        <taxon>Hexanauplia</taxon>
        <taxon>Copepoda</taxon>
        <taxon>Siphonostomatoida</taxon>
        <taxon>Caligidae</taxon>
        <taxon>Caligus</taxon>
    </lineage>
</organism>
<keyword evidence="1" id="KW-0547">Nucleotide-binding</keyword>
<keyword evidence="1" id="KW-0378">Hydrolase</keyword>
<name>A0A7T8JXR3_CALRO</name>
<protein>
    <submittedName>
        <fullName evidence="1">Helicase</fullName>
    </submittedName>
</protein>
<accession>A0A7T8JXR3</accession>
<sequence>MQTENSVFRPYQFKLEELDGFRYRARDAMRGVTRIAIREARLKELKHEILKSVELRAHFEDNPQDAQVLRHDKSLHTVKHQVHMKNVPDYIVPKALKNIARSHHRNL</sequence>
<gene>
    <name evidence="1" type="ORF">FKW44_019937</name>
</gene>
<dbReference type="OrthoDB" id="1191041at2759"/>
<dbReference type="EMBL" id="CP045903">
    <property type="protein sequence ID" value="QQP39147.1"/>
    <property type="molecule type" value="Genomic_DNA"/>
</dbReference>
<keyword evidence="1" id="KW-0347">Helicase</keyword>
<dbReference type="Proteomes" id="UP000595437">
    <property type="component" value="Chromosome 14"/>
</dbReference>